<keyword evidence="3" id="KW-1185">Reference proteome</keyword>
<dbReference type="OrthoDB" id="3283619at2"/>
<protein>
    <recommendedName>
        <fullName evidence="1">Polysaccharide biosynthesis enzyme WcbI domain-containing protein</fullName>
    </recommendedName>
</protein>
<organism evidence="2 3">
    <name type="scientific">Kineococcus rhizosphaerae</name>
    <dbReference type="NCBI Taxonomy" id="559628"/>
    <lineage>
        <taxon>Bacteria</taxon>
        <taxon>Bacillati</taxon>
        <taxon>Actinomycetota</taxon>
        <taxon>Actinomycetes</taxon>
        <taxon>Kineosporiales</taxon>
        <taxon>Kineosporiaceae</taxon>
        <taxon>Kineococcus</taxon>
    </lineage>
</organism>
<evidence type="ECO:0000313" key="3">
    <source>
        <dbReference type="Proteomes" id="UP000238083"/>
    </source>
</evidence>
<accession>A0A2T0QYY1</accession>
<reference evidence="2 3" key="1">
    <citation type="submission" date="2018-03" db="EMBL/GenBank/DDBJ databases">
        <title>Genomic Encyclopedia of Archaeal and Bacterial Type Strains, Phase II (KMG-II): from individual species to whole genera.</title>
        <authorList>
            <person name="Goeker M."/>
        </authorList>
    </citation>
    <scope>NUCLEOTIDE SEQUENCE [LARGE SCALE GENOMIC DNA]</scope>
    <source>
        <strain evidence="2 3">DSM 19711</strain>
    </source>
</reference>
<proteinExistence type="predicted"/>
<dbReference type="Pfam" id="PF18588">
    <property type="entry name" value="WcbI"/>
    <property type="match status" value="1"/>
</dbReference>
<dbReference type="EMBL" id="PVZF01000012">
    <property type="protein sequence ID" value="PRY11725.1"/>
    <property type="molecule type" value="Genomic_DNA"/>
</dbReference>
<evidence type="ECO:0000259" key="1">
    <source>
        <dbReference type="Pfam" id="PF18588"/>
    </source>
</evidence>
<dbReference type="InterPro" id="IPR041307">
    <property type="entry name" value="WcbI"/>
</dbReference>
<sequence>MTGRRRHYAHFYGLAPVTRDDRPLVLVHGNCQAESVRVLLDFPASPVRTVRVPPVHELTADDLPHLHALLEQVDVVVSQPVRDGYRDLPVGTAEVVAAGARRPRLVVVPVVRWAALHPFQVIVRSPAAGEPPVVPYHDLRVLAQAAGRPPLPEVPAPAAVRAVRELSVGELARRHEAHGSLPVTDLLLAAGAAATHTVNHPGNDVLRGLAGRVLGALGVEADVPDPGRTLLDSIHTPVAPQVLDALGLAPAAGSTSGPGAQDWLVHGERVPQDVVRAEHLRWYGEHPGVAEAGLVRHAAAYEALAA</sequence>
<gene>
    <name evidence="2" type="ORF">CLV37_11223</name>
</gene>
<name>A0A2T0QYY1_9ACTN</name>
<comment type="caution">
    <text evidence="2">The sequence shown here is derived from an EMBL/GenBank/DDBJ whole genome shotgun (WGS) entry which is preliminary data.</text>
</comment>
<feature type="domain" description="Polysaccharide biosynthesis enzyme WcbI" evidence="1">
    <location>
        <begin position="25"/>
        <end position="221"/>
    </location>
</feature>
<dbReference type="RefSeq" id="WP_106213965.1">
    <property type="nucleotide sequence ID" value="NZ_PVZF01000012.1"/>
</dbReference>
<evidence type="ECO:0000313" key="2">
    <source>
        <dbReference type="EMBL" id="PRY11725.1"/>
    </source>
</evidence>
<dbReference type="AlphaFoldDB" id="A0A2T0QYY1"/>
<dbReference type="Proteomes" id="UP000238083">
    <property type="component" value="Unassembled WGS sequence"/>
</dbReference>
<dbReference type="Gene3D" id="3.40.50.12080">
    <property type="match status" value="1"/>
</dbReference>